<sequence length="237" mass="25779">MATAVQGERQMTEETQAPFLFLLHGDGMAAGEIHHALALLNSRPGSRLVVATAPGSAAFHVCTKAKDSGQDVRLVDYIHSEVRGQVREAFVFELGRLLNNPTYRQHVWVIFSRRPEVRAMADVIASNGIERVVAFAEPTTDALEALSGDDEQSAVTHILLGLFWSNYRQRNGDLHIGDFAFLAQKAIPSLGNPLERRRLFGSKRFNSIAQRIGLSVSHGGQLHPQGETGESSGVAAG</sequence>
<dbReference type="KEGG" id="aaeo:BJI67_16095"/>
<dbReference type="EMBL" id="CP017449">
    <property type="protein sequence ID" value="AOV18761.1"/>
    <property type="molecule type" value="Genomic_DNA"/>
</dbReference>
<proteinExistence type="predicted"/>
<feature type="region of interest" description="Disordered" evidence="1">
    <location>
        <begin position="217"/>
        <end position="237"/>
    </location>
</feature>
<name>A0A1D8KCT2_9GAMM</name>
<keyword evidence="3" id="KW-1185">Reference proteome</keyword>
<organism evidence="2 3">
    <name type="scientific">Acidihalobacter aeolianus</name>
    <dbReference type="NCBI Taxonomy" id="2792603"/>
    <lineage>
        <taxon>Bacteria</taxon>
        <taxon>Pseudomonadati</taxon>
        <taxon>Pseudomonadota</taxon>
        <taxon>Gammaproteobacteria</taxon>
        <taxon>Chromatiales</taxon>
        <taxon>Ectothiorhodospiraceae</taxon>
        <taxon>Acidihalobacter</taxon>
    </lineage>
</organism>
<protein>
    <submittedName>
        <fullName evidence="2">Uncharacterized protein</fullName>
    </submittedName>
</protein>
<evidence type="ECO:0000313" key="3">
    <source>
        <dbReference type="Proteomes" id="UP000095342"/>
    </source>
</evidence>
<accession>A0A1D8KCT2</accession>
<keyword evidence="2" id="KW-0614">Plasmid</keyword>
<evidence type="ECO:0000256" key="1">
    <source>
        <dbReference type="SAM" id="MobiDB-lite"/>
    </source>
</evidence>
<dbReference type="Proteomes" id="UP000095342">
    <property type="component" value="Plasmid pAPV6"/>
</dbReference>
<reference evidence="2 3" key="1">
    <citation type="submission" date="2016-09" db="EMBL/GenBank/DDBJ databases">
        <title>Acidihalobacter prosperus V6 (DSM14174).</title>
        <authorList>
            <person name="Khaleque H.N."/>
            <person name="Ramsay J.P."/>
            <person name="Murphy R.J.T."/>
            <person name="Kaksonen A.H."/>
            <person name="Boxall N.J."/>
            <person name="Watkin E.L.J."/>
        </authorList>
    </citation>
    <scope>NUCLEOTIDE SEQUENCE [LARGE SCALE GENOMIC DNA]</scope>
    <source>
        <strain evidence="2 3">V6</strain>
        <plasmid evidence="3">papv6</plasmid>
    </source>
</reference>
<evidence type="ECO:0000313" key="2">
    <source>
        <dbReference type="EMBL" id="AOV18761.1"/>
    </source>
</evidence>
<geneLocation type="plasmid" evidence="3">
    <name>papv6</name>
</geneLocation>
<gene>
    <name evidence="2" type="ORF">BJI67_16095</name>
</gene>
<dbReference type="AlphaFoldDB" id="A0A1D8KCT2"/>